<accession>A0ABR6CMH9</accession>
<dbReference type="InterPro" id="IPR029052">
    <property type="entry name" value="Metallo-depent_PP-like"/>
</dbReference>
<dbReference type="InterPro" id="IPR041802">
    <property type="entry name" value="MPP_YfcE"/>
</dbReference>
<dbReference type="EC" id="3.1.4.-" evidence="2"/>
<sequence>MKVGIMSDSHGLTSEVEQIKLRHQAEVDVFIHCGDSELEKADAVMERLLAVKGNCDYDAAYPDYVVETIGDLRLLVTHGHLYNVKMTIMNLSYKADEEQADIICFGHSHIAGSEMIDGRLYINPGSIRLPRNRKEKTYAILELKKKEAIIQFYDVEGNIVTELSNTYTFN</sequence>
<evidence type="ECO:0000313" key="4">
    <source>
        <dbReference type="EMBL" id="MBA9025785.1"/>
    </source>
</evidence>
<gene>
    <name evidence="4" type="ORF">HNP81_001068</name>
</gene>
<comment type="similarity">
    <text evidence="1 2">Belongs to the metallophosphoesterase superfamily. YfcE family.</text>
</comment>
<dbReference type="PANTHER" id="PTHR11124">
    <property type="entry name" value="VACUOLAR SORTING PROTEIN VPS29"/>
    <property type="match status" value="1"/>
</dbReference>
<evidence type="ECO:0000313" key="5">
    <source>
        <dbReference type="Proteomes" id="UP000626697"/>
    </source>
</evidence>
<reference evidence="4 5" key="1">
    <citation type="submission" date="2020-08" db="EMBL/GenBank/DDBJ databases">
        <title>Genomic Encyclopedia of Type Strains, Phase IV (KMG-IV): sequencing the most valuable type-strain genomes for metagenomic binning, comparative biology and taxonomic classification.</title>
        <authorList>
            <person name="Goeker M."/>
        </authorList>
    </citation>
    <scope>NUCLEOTIDE SEQUENCE [LARGE SCALE GENOMIC DNA]</scope>
    <source>
        <strain evidence="4 5">DSM 105481</strain>
    </source>
</reference>
<dbReference type="CDD" id="cd00841">
    <property type="entry name" value="MPP_YfcE"/>
    <property type="match status" value="1"/>
</dbReference>
<dbReference type="EMBL" id="JACJHX010000002">
    <property type="protein sequence ID" value="MBA9025785.1"/>
    <property type="molecule type" value="Genomic_DNA"/>
</dbReference>
<name>A0ABR6CMH9_9BACI</name>
<dbReference type="InterPro" id="IPR024654">
    <property type="entry name" value="Calcineurin-like_PHP_lpxH"/>
</dbReference>
<dbReference type="NCBIfam" id="TIGR00040">
    <property type="entry name" value="yfcE"/>
    <property type="match status" value="1"/>
</dbReference>
<comment type="cofactor">
    <cofactor evidence="2">
        <name>a divalent metal cation</name>
        <dbReference type="ChEBI" id="CHEBI:60240"/>
    </cofactor>
</comment>
<organism evidence="4 5">
    <name type="scientific">Peribacillus huizhouensis</name>
    <dbReference type="NCBI Taxonomy" id="1501239"/>
    <lineage>
        <taxon>Bacteria</taxon>
        <taxon>Bacillati</taxon>
        <taxon>Bacillota</taxon>
        <taxon>Bacilli</taxon>
        <taxon>Bacillales</taxon>
        <taxon>Bacillaceae</taxon>
        <taxon>Peribacillus</taxon>
    </lineage>
</organism>
<comment type="caution">
    <text evidence="4">The sequence shown here is derived from an EMBL/GenBank/DDBJ whole genome shotgun (WGS) entry which is preliminary data.</text>
</comment>
<keyword evidence="5" id="KW-1185">Reference proteome</keyword>
<dbReference type="Proteomes" id="UP000626697">
    <property type="component" value="Unassembled WGS sequence"/>
</dbReference>
<proteinExistence type="inferred from homology"/>
<evidence type="ECO:0000256" key="2">
    <source>
        <dbReference type="RuleBase" id="RU362039"/>
    </source>
</evidence>
<dbReference type="Pfam" id="PF12850">
    <property type="entry name" value="Metallophos_2"/>
    <property type="match status" value="1"/>
</dbReference>
<feature type="domain" description="Calcineurin-like phosphoesterase" evidence="3">
    <location>
        <begin position="1"/>
        <end position="145"/>
    </location>
</feature>
<dbReference type="RefSeq" id="WP_182501813.1">
    <property type="nucleotide sequence ID" value="NZ_JACJHX010000002.1"/>
</dbReference>
<keyword evidence="2" id="KW-0479">Metal-binding</keyword>
<protein>
    <recommendedName>
        <fullName evidence="2">Phosphoesterase</fullName>
        <ecNumber evidence="2">3.1.4.-</ecNumber>
    </recommendedName>
</protein>
<dbReference type="SUPFAM" id="SSF56300">
    <property type="entry name" value="Metallo-dependent phosphatases"/>
    <property type="match status" value="1"/>
</dbReference>
<evidence type="ECO:0000256" key="1">
    <source>
        <dbReference type="ARBA" id="ARBA00008950"/>
    </source>
</evidence>
<dbReference type="InterPro" id="IPR000979">
    <property type="entry name" value="Phosphodiesterase_MJ0936/Vps29"/>
</dbReference>
<evidence type="ECO:0000259" key="3">
    <source>
        <dbReference type="Pfam" id="PF12850"/>
    </source>
</evidence>
<dbReference type="Gene3D" id="3.60.21.10">
    <property type="match status" value="1"/>
</dbReference>